<dbReference type="CDD" id="cd15482">
    <property type="entry name" value="Sialidase_non-viral"/>
    <property type="match status" value="1"/>
</dbReference>
<dbReference type="RefSeq" id="WP_037929566.1">
    <property type="nucleotide sequence ID" value="NZ_CP054602.1"/>
</dbReference>
<keyword evidence="1" id="KW-0732">Signal</keyword>
<reference evidence="2 3" key="1">
    <citation type="submission" date="2014-01" db="EMBL/GenBank/DDBJ databases">
        <title>Sulfitobacter sp. H3 (MCCC 1A00686) Genome Sequencing.</title>
        <authorList>
            <person name="Lai Q."/>
            <person name="Hong Z."/>
        </authorList>
    </citation>
    <scope>NUCLEOTIDE SEQUENCE [LARGE SCALE GENOMIC DNA]</scope>
    <source>
        <strain evidence="2 3">H3</strain>
    </source>
</reference>
<evidence type="ECO:0000256" key="1">
    <source>
        <dbReference type="SAM" id="SignalP"/>
    </source>
</evidence>
<evidence type="ECO:0000313" key="2">
    <source>
        <dbReference type="EMBL" id="KEJ94458.1"/>
    </source>
</evidence>
<accession>A0A073IVU2</accession>
<proteinExistence type="predicted"/>
<organism evidence="2 3">
    <name type="scientific">Pseudosulfitobacter pseudonitzschiae</name>
    <dbReference type="NCBI Taxonomy" id="1402135"/>
    <lineage>
        <taxon>Bacteria</taxon>
        <taxon>Pseudomonadati</taxon>
        <taxon>Pseudomonadota</taxon>
        <taxon>Alphaproteobacteria</taxon>
        <taxon>Rhodobacterales</taxon>
        <taxon>Roseobacteraceae</taxon>
        <taxon>Pseudosulfitobacter</taxon>
    </lineage>
</organism>
<protein>
    <recommendedName>
        <fullName evidence="4">BNR repeat-like domain protein</fullName>
    </recommendedName>
</protein>
<evidence type="ECO:0000313" key="3">
    <source>
        <dbReference type="Proteomes" id="UP000027746"/>
    </source>
</evidence>
<feature type="signal peptide" evidence="1">
    <location>
        <begin position="1"/>
        <end position="23"/>
    </location>
</feature>
<evidence type="ECO:0008006" key="4">
    <source>
        <dbReference type="Google" id="ProtNLM"/>
    </source>
</evidence>
<dbReference type="AlphaFoldDB" id="A0A073IVU2"/>
<dbReference type="Gene3D" id="2.120.10.10">
    <property type="match status" value="2"/>
</dbReference>
<dbReference type="SUPFAM" id="SSF50939">
    <property type="entry name" value="Sialidases"/>
    <property type="match status" value="1"/>
</dbReference>
<comment type="caution">
    <text evidence="2">The sequence shown here is derived from an EMBL/GenBank/DDBJ whole genome shotgun (WGS) entry which is preliminary data.</text>
</comment>
<sequence>MSKCLAASILILAAFFSSFPATHAEETALFRLTDRAAPVGISAREPSLATLPDGRIILSWTEENGAEAEVRMAILDGSEWSDARTIHKSSKIYINWADFPSVAVLADGGLAAQWLKLNGEGDYQYDVNIAFSMDEGRSWTEPLIPHDDRSQREHGFVSLIPDQFGGLTALWLDGREYDNQTEGESFENAMQLRARQVDSDGAMKPESLLDARACTCCQTSAARTASGDFVAVYRDRTAEEIRDISIVRSIGGEWTQPLTVHNDGWEIAGCPVNGPAIDAIGDKATVIWFTAASDEPRVRIAFSDDGGMQFDEPLRLDLGAASGRVDVLQMLDGSVLALWMEYVSGGEAIVLCHVSRGTGCAAPQALYVNRGAGSVGFPRMTRGEAGAFVAWTQPTGASDRSTTVRVVEVALAP</sequence>
<dbReference type="Proteomes" id="UP000027746">
    <property type="component" value="Unassembled WGS sequence"/>
</dbReference>
<gene>
    <name evidence="2" type="ORF">SUH3_06345</name>
</gene>
<dbReference type="InterPro" id="IPR036278">
    <property type="entry name" value="Sialidase_sf"/>
</dbReference>
<name>A0A073IVU2_9RHOB</name>
<dbReference type="EMBL" id="JAMD01000013">
    <property type="protein sequence ID" value="KEJ94458.1"/>
    <property type="molecule type" value="Genomic_DNA"/>
</dbReference>
<keyword evidence="3" id="KW-1185">Reference proteome</keyword>
<dbReference type="GeneID" id="68872027"/>
<feature type="chain" id="PRO_5001691880" description="BNR repeat-like domain protein" evidence="1">
    <location>
        <begin position="24"/>
        <end position="413"/>
    </location>
</feature>